<evidence type="ECO:0000256" key="4">
    <source>
        <dbReference type="ARBA" id="ARBA00022692"/>
    </source>
</evidence>
<dbReference type="PANTHER" id="PTHR28659">
    <property type="entry name" value="RETICULON-LIKE PROTEIN"/>
    <property type="match status" value="1"/>
</dbReference>
<name>R4WRQ7_RIPPE</name>
<evidence type="ECO:0000256" key="3">
    <source>
        <dbReference type="ARBA" id="ARBA00022553"/>
    </source>
</evidence>
<evidence type="ECO:0000256" key="6">
    <source>
        <dbReference type="ARBA" id="ARBA00022989"/>
    </source>
</evidence>
<feature type="domain" description="Reticulon" evidence="11">
    <location>
        <begin position="43"/>
        <end position="195"/>
    </location>
</feature>
<evidence type="ECO:0000256" key="8">
    <source>
        <dbReference type="ARBA" id="ARBA00023136"/>
    </source>
</evidence>
<protein>
    <submittedName>
        <fullName evidence="12">Unkown protein</fullName>
    </submittedName>
</protein>
<sequence length="384" mass="43362">MSTLIHYFKTLFVRKEKAPVEHPSPEDELIRRLKPYERHLYKVQDIIAWKDVSLSIATIVFVNFVFWFISYFEWRFFGFFFSILSTVLIHDAWVNHIWPEIRVKDSEGVKEEVETELPHEGVLTLPELSRYATEFQSIVAKQYGRLKHLRTTQPVMFCILSSSTWIFIAGLGSFLLGMAFLYILTLAVLTVPGIYIHIVTPEQKQIILRILHSAYFILFPPESSKNVDEYMPDNSKENLDILAKAGDNSNDLSTPSSDSSMVDLIPGHDESSVDTLDSFHLPLIEKAEGSETDSEADALSFKNTHFNGNSSGEDEPSLVRNLSFPDIDAGRNPTLGIAGALTGVFYKTFPNISGRLQFRATGEAVVPPPAEESDSEFEIIDEDS</sequence>
<keyword evidence="3" id="KW-0597">Phosphoprotein</keyword>
<evidence type="ECO:0000256" key="1">
    <source>
        <dbReference type="ARBA" id="ARBA00004477"/>
    </source>
</evidence>
<feature type="compositionally biased region" description="Acidic residues" evidence="9">
    <location>
        <begin position="371"/>
        <end position="384"/>
    </location>
</feature>
<evidence type="ECO:0000256" key="9">
    <source>
        <dbReference type="SAM" id="MobiDB-lite"/>
    </source>
</evidence>
<feature type="transmembrane region" description="Helical" evidence="10">
    <location>
        <begin position="180"/>
        <end position="199"/>
    </location>
</feature>
<accession>R4WRQ7</accession>
<dbReference type="InterPro" id="IPR057282">
    <property type="entry name" value="RETREG1-3-like_RHD"/>
</dbReference>
<evidence type="ECO:0000259" key="11">
    <source>
        <dbReference type="PROSITE" id="PS50845"/>
    </source>
</evidence>
<feature type="transmembrane region" description="Helical" evidence="10">
    <location>
        <begin position="52"/>
        <end position="70"/>
    </location>
</feature>
<feature type="transmembrane region" description="Helical" evidence="10">
    <location>
        <begin position="76"/>
        <end position="94"/>
    </location>
</feature>
<dbReference type="InterPro" id="IPR043384">
    <property type="entry name" value="RETREG1/3"/>
</dbReference>
<evidence type="ECO:0000256" key="7">
    <source>
        <dbReference type="ARBA" id="ARBA00023006"/>
    </source>
</evidence>
<evidence type="ECO:0000313" key="12">
    <source>
        <dbReference type="EMBL" id="BAN20597.1"/>
    </source>
</evidence>
<feature type="transmembrane region" description="Helical" evidence="10">
    <location>
        <begin position="155"/>
        <end position="174"/>
    </location>
</feature>
<dbReference type="AlphaFoldDB" id="R4WRQ7"/>
<keyword evidence="7" id="KW-0072">Autophagy</keyword>
<keyword evidence="5" id="KW-0256">Endoplasmic reticulum</keyword>
<dbReference type="Pfam" id="PF24456">
    <property type="entry name" value="RHD_RETREG1-3"/>
    <property type="match status" value="1"/>
</dbReference>
<feature type="region of interest" description="Disordered" evidence="9">
    <location>
        <begin position="364"/>
        <end position="384"/>
    </location>
</feature>
<dbReference type="InterPro" id="IPR003388">
    <property type="entry name" value="Reticulon"/>
</dbReference>
<organism evidence="12">
    <name type="scientific">Riptortus pedestris</name>
    <name type="common">Bean bug</name>
    <dbReference type="NCBI Taxonomy" id="329032"/>
    <lineage>
        <taxon>Eukaryota</taxon>
        <taxon>Metazoa</taxon>
        <taxon>Ecdysozoa</taxon>
        <taxon>Arthropoda</taxon>
        <taxon>Hexapoda</taxon>
        <taxon>Insecta</taxon>
        <taxon>Pterygota</taxon>
        <taxon>Neoptera</taxon>
        <taxon>Paraneoptera</taxon>
        <taxon>Hemiptera</taxon>
        <taxon>Heteroptera</taxon>
        <taxon>Panheteroptera</taxon>
        <taxon>Pentatomomorpha</taxon>
        <taxon>Coreoidea</taxon>
        <taxon>Alydidae</taxon>
        <taxon>Riptortus</taxon>
    </lineage>
</organism>
<keyword evidence="6 10" id="KW-1133">Transmembrane helix</keyword>
<dbReference type="EMBL" id="AK417382">
    <property type="protein sequence ID" value="BAN20597.1"/>
    <property type="molecule type" value="mRNA"/>
</dbReference>
<evidence type="ECO:0000256" key="2">
    <source>
        <dbReference type="ARBA" id="ARBA00006299"/>
    </source>
</evidence>
<keyword evidence="8 10" id="KW-0472">Membrane</keyword>
<evidence type="ECO:0000256" key="10">
    <source>
        <dbReference type="SAM" id="Phobius"/>
    </source>
</evidence>
<dbReference type="GO" id="GO:0061709">
    <property type="term" value="P:reticulophagy"/>
    <property type="evidence" value="ECO:0007669"/>
    <property type="project" value="InterPro"/>
</dbReference>
<dbReference type="PANTHER" id="PTHR28659:SF2">
    <property type="entry name" value="RETICULON-LIKE PROTEIN"/>
    <property type="match status" value="1"/>
</dbReference>
<evidence type="ECO:0000256" key="5">
    <source>
        <dbReference type="ARBA" id="ARBA00022824"/>
    </source>
</evidence>
<keyword evidence="4 10" id="KW-0812">Transmembrane</keyword>
<comment type="subcellular location">
    <subcellularLocation>
        <location evidence="1">Endoplasmic reticulum membrane</location>
        <topology evidence="1">Multi-pass membrane protein</topology>
    </subcellularLocation>
</comment>
<proteinExistence type="evidence at transcript level"/>
<comment type="similarity">
    <text evidence="2">Belongs to the RETREG family.</text>
</comment>
<dbReference type="PROSITE" id="PS50845">
    <property type="entry name" value="RETICULON"/>
    <property type="match status" value="1"/>
</dbReference>
<dbReference type="GO" id="GO:0005789">
    <property type="term" value="C:endoplasmic reticulum membrane"/>
    <property type="evidence" value="ECO:0007669"/>
    <property type="project" value="UniProtKB-SubCell"/>
</dbReference>
<reference evidence="12" key="1">
    <citation type="journal article" date="2013" name="PLoS ONE">
        <title>Gene expression in gut symbiotic organ of stinkbug affected by extracellular bacterial symbiont.</title>
        <authorList>
            <person name="Futahashi R."/>
            <person name="Tanaka K."/>
            <person name="Tanahashi M."/>
            <person name="Nikoh N."/>
            <person name="Kikuchi Y."/>
            <person name="Lee B.L."/>
            <person name="Fukatsu T."/>
        </authorList>
    </citation>
    <scope>NUCLEOTIDE SEQUENCE</scope>
    <source>
        <tissue evidence="12">Midgut</tissue>
    </source>
</reference>